<organism evidence="2 3">
    <name type="scientific">Trifolium medium</name>
    <dbReference type="NCBI Taxonomy" id="97028"/>
    <lineage>
        <taxon>Eukaryota</taxon>
        <taxon>Viridiplantae</taxon>
        <taxon>Streptophyta</taxon>
        <taxon>Embryophyta</taxon>
        <taxon>Tracheophyta</taxon>
        <taxon>Spermatophyta</taxon>
        <taxon>Magnoliopsida</taxon>
        <taxon>eudicotyledons</taxon>
        <taxon>Gunneridae</taxon>
        <taxon>Pentapetalae</taxon>
        <taxon>rosids</taxon>
        <taxon>fabids</taxon>
        <taxon>Fabales</taxon>
        <taxon>Fabaceae</taxon>
        <taxon>Papilionoideae</taxon>
        <taxon>50 kb inversion clade</taxon>
        <taxon>NPAAA clade</taxon>
        <taxon>Hologalegina</taxon>
        <taxon>IRL clade</taxon>
        <taxon>Trifolieae</taxon>
        <taxon>Trifolium</taxon>
    </lineage>
</organism>
<evidence type="ECO:0000313" key="2">
    <source>
        <dbReference type="EMBL" id="MCI10076.1"/>
    </source>
</evidence>
<sequence length="146" mass="17082">VMESPVAPIIKALKKLLSKGSEHLICEVETFSSLVDDLRSYSWRLSWPEAHFLRCLLRLKTDLVDGVPVIFSVEDSERWYHEVKSALFDQTWFMEESMRMYESNLAAYFHEEETSDAKALELRGELAKLEERKKEIQLDIKKDIAK</sequence>
<feature type="non-terminal residue" evidence="2">
    <location>
        <position position="146"/>
    </location>
</feature>
<reference evidence="2 3" key="1">
    <citation type="journal article" date="2018" name="Front. Plant Sci.">
        <title>Red Clover (Trifolium pratense) and Zigzag Clover (T. medium) - A Picture of Genomic Similarities and Differences.</title>
        <authorList>
            <person name="Dluhosova J."/>
            <person name="Istvanek J."/>
            <person name="Nedelnik J."/>
            <person name="Repkova J."/>
        </authorList>
    </citation>
    <scope>NUCLEOTIDE SEQUENCE [LARGE SCALE GENOMIC DNA]</scope>
    <source>
        <strain evidence="3">cv. 10/8</strain>
        <tissue evidence="2">Leaf</tissue>
    </source>
</reference>
<keyword evidence="1" id="KW-0175">Coiled coil</keyword>
<feature type="coiled-coil region" evidence="1">
    <location>
        <begin position="112"/>
        <end position="146"/>
    </location>
</feature>
<comment type="caution">
    <text evidence="2">The sequence shown here is derived from an EMBL/GenBank/DDBJ whole genome shotgun (WGS) entry which is preliminary data.</text>
</comment>
<dbReference type="AlphaFoldDB" id="A0A392PFJ2"/>
<protein>
    <submittedName>
        <fullName evidence="2">Uncharacterized protein</fullName>
    </submittedName>
</protein>
<keyword evidence="3" id="KW-1185">Reference proteome</keyword>
<name>A0A392PFJ2_9FABA</name>
<accession>A0A392PFJ2</accession>
<dbReference type="Proteomes" id="UP000265520">
    <property type="component" value="Unassembled WGS sequence"/>
</dbReference>
<feature type="non-terminal residue" evidence="2">
    <location>
        <position position="1"/>
    </location>
</feature>
<evidence type="ECO:0000313" key="3">
    <source>
        <dbReference type="Proteomes" id="UP000265520"/>
    </source>
</evidence>
<evidence type="ECO:0000256" key="1">
    <source>
        <dbReference type="SAM" id="Coils"/>
    </source>
</evidence>
<proteinExistence type="predicted"/>
<dbReference type="EMBL" id="LXQA010074959">
    <property type="protein sequence ID" value="MCI10076.1"/>
    <property type="molecule type" value="Genomic_DNA"/>
</dbReference>